<dbReference type="Proteomes" id="UP001173465">
    <property type="component" value="Unassembled WGS sequence"/>
</dbReference>
<protein>
    <submittedName>
        <fullName evidence="8">DoxX family protein</fullName>
    </submittedName>
</protein>
<accession>A0AAW7DRT4</accession>
<feature type="transmembrane region" description="Helical" evidence="7">
    <location>
        <begin position="59"/>
        <end position="77"/>
    </location>
</feature>
<reference evidence="8" key="2">
    <citation type="journal article" date="2022" name="Sci. Total Environ.">
        <title>Prevalence, transmission, and molecular epidemiology of tet(X)-positive bacteria among humans, animals, and environmental niches in China: An epidemiological, and genomic-based study.</title>
        <authorList>
            <person name="Dong N."/>
            <person name="Zeng Y."/>
            <person name="Cai C."/>
            <person name="Sun C."/>
            <person name="Lu J."/>
            <person name="Liu C."/>
            <person name="Zhou H."/>
            <person name="Sun Q."/>
            <person name="Shu L."/>
            <person name="Wang H."/>
            <person name="Wang Y."/>
            <person name="Wang S."/>
            <person name="Wu C."/>
            <person name="Chan E.W."/>
            <person name="Chen G."/>
            <person name="Shen Z."/>
            <person name="Chen S."/>
            <person name="Zhang R."/>
        </authorList>
    </citation>
    <scope>NUCLEOTIDE SEQUENCE</scope>
    <source>
        <strain evidence="8">DF46-2-2</strain>
    </source>
</reference>
<dbReference type="InterPro" id="IPR051907">
    <property type="entry name" value="DoxX-like_oxidoreductase"/>
</dbReference>
<keyword evidence="3" id="KW-1003">Cell membrane</keyword>
<evidence type="ECO:0000256" key="7">
    <source>
        <dbReference type="SAM" id="Phobius"/>
    </source>
</evidence>
<reference evidence="8" key="1">
    <citation type="submission" date="2020-06" db="EMBL/GenBank/DDBJ databases">
        <authorList>
            <person name="Dong N."/>
        </authorList>
    </citation>
    <scope>NUCLEOTIDE SEQUENCE</scope>
    <source>
        <strain evidence="8">DF46-2-2</strain>
    </source>
</reference>
<evidence type="ECO:0000256" key="2">
    <source>
        <dbReference type="ARBA" id="ARBA00006679"/>
    </source>
</evidence>
<proteinExistence type="inferred from homology"/>
<evidence type="ECO:0000313" key="8">
    <source>
        <dbReference type="EMBL" id="MDM1696549.1"/>
    </source>
</evidence>
<evidence type="ECO:0000256" key="4">
    <source>
        <dbReference type="ARBA" id="ARBA00022692"/>
    </source>
</evidence>
<name>A0AAW7DRT4_9GAMM</name>
<dbReference type="AlphaFoldDB" id="A0AAW7DRT4"/>
<evidence type="ECO:0000256" key="3">
    <source>
        <dbReference type="ARBA" id="ARBA00022475"/>
    </source>
</evidence>
<organism evidence="8 9">
    <name type="scientific">Thiopseudomonas alkaliphila</name>
    <dbReference type="NCBI Taxonomy" id="1697053"/>
    <lineage>
        <taxon>Bacteria</taxon>
        <taxon>Pseudomonadati</taxon>
        <taxon>Pseudomonadota</taxon>
        <taxon>Gammaproteobacteria</taxon>
        <taxon>Pseudomonadales</taxon>
        <taxon>Pseudomonadaceae</taxon>
        <taxon>Thiopseudomonas</taxon>
    </lineage>
</organism>
<feature type="transmembrane region" description="Helical" evidence="7">
    <location>
        <begin position="20"/>
        <end position="39"/>
    </location>
</feature>
<dbReference type="PANTHER" id="PTHR33452">
    <property type="entry name" value="OXIDOREDUCTASE CATD-RELATED"/>
    <property type="match status" value="1"/>
</dbReference>
<evidence type="ECO:0000256" key="5">
    <source>
        <dbReference type="ARBA" id="ARBA00022989"/>
    </source>
</evidence>
<feature type="transmembrane region" description="Helical" evidence="7">
    <location>
        <begin position="113"/>
        <end position="132"/>
    </location>
</feature>
<evidence type="ECO:0000256" key="6">
    <source>
        <dbReference type="ARBA" id="ARBA00023136"/>
    </source>
</evidence>
<evidence type="ECO:0000256" key="1">
    <source>
        <dbReference type="ARBA" id="ARBA00004651"/>
    </source>
</evidence>
<keyword evidence="4 7" id="KW-0812">Transmembrane</keyword>
<dbReference type="EMBL" id="JACANB010000004">
    <property type="protein sequence ID" value="MDM1696549.1"/>
    <property type="molecule type" value="Genomic_DNA"/>
</dbReference>
<comment type="subcellular location">
    <subcellularLocation>
        <location evidence="1">Cell membrane</location>
        <topology evidence="1">Multi-pass membrane protein</topology>
    </subcellularLocation>
</comment>
<comment type="similarity">
    <text evidence="2">Belongs to the DoxX family.</text>
</comment>
<gene>
    <name evidence="8" type="ORF">HX099_07720</name>
</gene>
<comment type="caution">
    <text evidence="8">The sequence shown here is derived from an EMBL/GenBank/DDBJ whole genome shotgun (WGS) entry which is preliminary data.</text>
</comment>
<dbReference type="Pfam" id="PF07681">
    <property type="entry name" value="DoxX"/>
    <property type="match status" value="1"/>
</dbReference>
<dbReference type="GO" id="GO:0005886">
    <property type="term" value="C:plasma membrane"/>
    <property type="evidence" value="ECO:0007669"/>
    <property type="project" value="UniProtKB-SubCell"/>
</dbReference>
<dbReference type="PANTHER" id="PTHR33452:SF1">
    <property type="entry name" value="INNER MEMBRANE PROTEIN YPHA-RELATED"/>
    <property type="match status" value="1"/>
</dbReference>
<evidence type="ECO:0000313" key="9">
    <source>
        <dbReference type="Proteomes" id="UP001173465"/>
    </source>
</evidence>
<sequence length="142" mass="15453">MPNPNLIVQCYLTQPNLQAALNLIARALLAYIFIVSGWGKLFAMEPTLQYMASQGVPSFFYPLVVLLELGGGLAILFGFQTRGVALVFVVFNLASAFIFHGTPDQATAFMKNISMAGGFLVLALQGAQRFSLDHALEHKSRS</sequence>
<keyword evidence="6 7" id="KW-0472">Membrane</keyword>
<dbReference type="InterPro" id="IPR032808">
    <property type="entry name" value="DoxX"/>
</dbReference>
<dbReference type="RefSeq" id="WP_286593866.1">
    <property type="nucleotide sequence ID" value="NZ_JACANB010000004.1"/>
</dbReference>
<keyword evidence="5 7" id="KW-1133">Transmembrane helix</keyword>
<feature type="transmembrane region" description="Helical" evidence="7">
    <location>
        <begin position="84"/>
        <end position="101"/>
    </location>
</feature>